<keyword evidence="1 5" id="KW-0963">Cytoplasm</keyword>
<accession>A0A1H9YP26</accession>
<reference evidence="9 10" key="1">
    <citation type="submission" date="2016-10" db="EMBL/GenBank/DDBJ databases">
        <authorList>
            <person name="de Groot N.N."/>
        </authorList>
    </citation>
    <scope>NUCLEOTIDE SEQUENCE [LARGE SCALE GENOMIC DNA]</scope>
    <source>
        <strain evidence="9 10">DSM 18979</strain>
    </source>
</reference>
<name>A0A1H9YP26_9FIRM</name>
<dbReference type="HAMAP" id="MF_00378">
    <property type="entry name" value="Exonuc_7_L"/>
    <property type="match status" value="1"/>
</dbReference>
<keyword evidence="10" id="KW-1185">Reference proteome</keyword>
<dbReference type="STRING" id="426128.SAMN05660297_00331"/>
<evidence type="ECO:0000256" key="3">
    <source>
        <dbReference type="ARBA" id="ARBA00022801"/>
    </source>
</evidence>
<dbReference type="PANTHER" id="PTHR30008">
    <property type="entry name" value="EXODEOXYRIBONUCLEASE 7 LARGE SUBUNIT"/>
    <property type="match status" value="1"/>
</dbReference>
<dbReference type="InterPro" id="IPR020579">
    <property type="entry name" value="Exonuc_VII_lsu_C"/>
</dbReference>
<dbReference type="RefSeq" id="WP_090438302.1">
    <property type="nucleotide sequence ID" value="NZ_FOHU01000001.1"/>
</dbReference>
<dbReference type="AlphaFoldDB" id="A0A1H9YP26"/>
<gene>
    <name evidence="5" type="primary">xseA</name>
    <name evidence="9" type="ORF">SAMN05660297_00331</name>
</gene>
<protein>
    <recommendedName>
        <fullName evidence="5">Exodeoxyribonuclease 7 large subunit</fullName>
        <ecNumber evidence="5">3.1.11.6</ecNumber>
    </recommendedName>
    <alternativeName>
        <fullName evidence="5">Exodeoxyribonuclease VII large subunit</fullName>
        <shortName evidence="5">Exonuclease VII large subunit</shortName>
    </alternativeName>
</protein>
<evidence type="ECO:0000256" key="6">
    <source>
        <dbReference type="RuleBase" id="RU004355"/>
    </source>
</evidence>
<comment type="similarity">
    <text evidence="5 6">Belongs to the XseA family.</text>
</comment>
<dbReference type="EC" id="3.1.11.6" evidence="5"/>
<keyword evidence="3 5" id="KW-0378">Hydrolase</keyword>
<dbReference type="NCBIfam" id="TIGR00237">
    <property type="entry name" value="xseA"/>
    <property type="match status" value="1"/>
</dbReference>
<dbReference type="InterPro" id="IPR025824">
    <property type="entry name" value="OB-fold_nuc-bd_dom"/>
</dbReference>
<feature type="domain" description="OB-fold nucleic acid binding" evidence="8">
    <location>
        <begin position="6"/>
        <end position="101"/>
    </location>
</feature>
<comment type="subcellular location">
    <subcellularLocation>
        <location evidence="5 6">Cytoplasm</location>
    </subcellularLocation>
</comment>
<dbReference type="Pfam" id="PF02601">
    <property type="entry name" value="Exonuc_VII_L"/>
    <property type="match status" value="1"/>
</dbReference>
<keyword evidence="2 5" id="KW-0540">Nuclease</keyword>
<dbReference type="InterPro" id="IPR003753">
    <property type="entry name" value="Exonuc_VII_L"/>
</dbReference>
<proteinExistence type="inferred from homology"/>
<feature type="domain" description="Exonuclease VII large subunit C-terminal" evidence="7">
    <location>
        <begin position="124"/>
        <end position="340"/>
    </location>
</feature>
<dbReference type="GO" id="GO:0009318">
    <property type="term" value="C:exodeoxyribonuclease VII complex"/>
    <property type="evidence" value="ECO:0007669"/>
    <property type="project" value="UniProtKB-UniRule"/>
</dbReference>
<evidence type="ECO:0000259" key="7">
    <source>
        <dbReference type="Pfam" id="PF02601"/>
    </source>
</evidence>
<evidence type="ECO:0000313" key="9">
    <source>
        <dbReference type="EMBL" id="SES70831.1"/>
    </source>
</evidence>
<comment type="subunit">
    <text evidence="5">Heterooligomer composed of large and small subunits.</text>
</comment>
<dbReference type="GO" id="GO:0005737">
    <property type="term" value="C:cytoplasm"/>
    <property type="evidence" value="ECO:0007669"/>
    <property type="project" value="UniProtKB-SubCell"/>
</dbReference>
<evidence type="ECO:0000313" key="10">
    <source>
        <dbReference type="Proteomes" id="UP000199568"/>
    </source>
</evidence>
<comment type="function">
    <text evidence="5">Bidirectionally degrades single-stranded DNA into large acid-insoluble oligonucleotides, which are then degraded further into small acid-soluble oligonucleotides.</text>
</comment>
<evidence type="ECO:0000256" key="4">
    <source>
        <dbReference type="ARBA" id="ARBA00022839"/>
    </source>
</evidence>
<dbReference type="GO" id="GO:0008855">
    <property type="term" value="F:exodeoxyribonuclease VII activity"/>
    <property type="evidence" value="ECO:0007669"/>
    <property type="project" value="UniProtKB-UniRule"/>
</dbReference>
<organism evidence="9 10">
    <name type="scientific">Natronincola peptidivorans</name>
    <dbReference type="NCBI Taxonomy" id="426128"/>
    <lineage>
        <taxon>Bacteria</taxon>
        <taxon>Bacillati</taxon>
        <taxon>Bacillota</taxon>
        <taxon>Clostridia</taxon>
        <taxon>Peptostreptococcales</taxon>
        <taxon>Natronincolaceae</taxon>
        <taxon>Natronincola</taxon>
    </lineage>
</organism>
<evidence type="ECO:0000259" key="8">
    <source>
        <dbReference type="Pfam" id="PF13742"/>
    </source>
</evidence>
<dbReference type="GO" id="GO:0006308">
    <property type="term" value="P:DNA catabolic process"/>
    <property type="evidence" value="ECO:0007669"/>
    <property type="project" value="UniProtKB-UniRule"/>
</dbReference>
<dbReference type="Pfam" id="PF13742">
    <property type="entry name" value="tRNA_anti_2"/>
    <property type="match status" value="1"/>
</dbReference>
<comment type="catalytic activity">
    <reaction evidence="5 6">
        <text>Exonucleolytic cleavage in either 5'- to 3'- or 3'- to 5'-direction to yield nucleoside 5'-phosphates.</text>
        <dbReference type="EC" id="3.1.11.6"/>
    </reaction>
</comment>
<keyword evidence="4 5" id="KW-0269">Exonuclease</keyword>
<dbReference type="GO" id="GO:0003676">
    <property type="term" value="F:nucleic acid binding"/>
    <property type="evidence" value="ECO:0007669"/>
    <property type="project" value="InterPro"/>
</dbReference>
<evidence type="ECO:0000256" key="2">
    <source>
        <dbReference type="ARBA" id="ARBA00022722"/>
    </source>
</evidence>
<dbReference type="Proteomes" id="UP000199568">
    <property type="component" value="Unassembled WGS sequence"/>
</dbReference>
<evidence type="ECO:0000256" key="1">
    <source>
        <dbReference type="ARBA" id="ARBA00022490"/>
    </source>
</evidence>
<dbReference type="PANTHER" id="PTHR30008:SF0">
    <property type="entry name" value="EXODEOXYRIBONUCLEASE 7 LARGE SUBUNIT"/>
    <property type="match status" value="1"/>
</dbReference>
<dbReference type="CDD" id="cd04489">
    <property type="entry name" value="ExoVII_LU_OBF"/>
    <property type="match status" value="1"/>
</dbReference>
<evidence type="ECO:0000256" key="5">
    <source>
        <dbReference type="HAMAP-Rule" id="MF_00378"/>
    </source>
</evidence>
<sequence>MKIKALSVSEINKYIKRLLISDPILSNIYVKGEISNLKLHSSGHMYFTLKDEDSKIACIMFKANCDKLTTIPQNGSKVMVKGYISLYERDGLYQLYVNEMESSGLGDLYIAYEKLKAKLEKEGLFKSENKKTIPFIPDKVAIITSPTGAAIRDIISVVKRRFPKTSLYVFPVAVQGQLAAPSIVRALELCNTFNDIEVIILGRGGGSIEELWAFNEEAVARAIYNSDIPVISAVGHETDYTIADFVADIRAHTPSAAAELAVPKFVDVVETLETINRRLIYTMNIKIHEEKKKLDAIKNNYHFKYPLNYIYDEKQQIDELNKNLVKTIRQKIHDHKVVLNNKIERLNSLNPLSVFSRGYAIARDTEGNTIKSIEQVKMNDVISISMLDGEVTARVENLIKEDKSFGKNGLRESY</sequence>
<dbReference type="EMBL" id="FOHU01000001">
    <property type="protein sequence ID" value="SES70831.1"/>
    <property type="molecule type" value="Genomic_DNA"/>
</dbReference>
<dbReference type="OrthoDB" id="9802795at2"/>